<dbReference type="GO" id="GO:0015074">
    <property type="term" value="P:DNA integration"/>
    <property type="evidence" value="ECO:0007669"/>
    <property type="project" value="InterPro"/>
</dbReference>
<organism evidence="2 3">
    <name type="scientific">Acropora cervicornis</name>
    <name type="common">Staghorn coral</name>
    <dbReference type="NCBI Taxonomy" id="6130"/>
    <lineage>
        <taxon>Eukaryota</taxon>
        <taxon>Metazoa</taxon>
        <taxon>Cnidaria</taxon>
        <taxon>Anthozoa</taxon>
        <taxon>Hexacorallia</taxon>
        <taxon>Scleractinia</taxon>
        <taxon>Astrocoeniina</taxon>
        <taxon>Acroporidae</taxon>
        <taxon>Acropora</taxon>
    </lineage>
</organism>
<evidence type="ECO:0000313" key="3">
    <source>
        <dbReference type="Proteomes" id="UP001249851"/>
    </source>
</evidence>
<dbReference type="PROSITE" id="PS50994">
    <property type="entry name" value="INTEGRASE"/>
    <property type="match status" value="1"/>
</dbReference>
<accession>A0AAD9Q1H6</accession>
<dbReference type="GO" id="GO:0003676">
    <property type="term" value="F:nucleic acid binding"/>
    <property type="evidence" value="ECO:0007669"/>
    <property type="project" value="InterPro"/>
</dbReference>
<keyword evidence="3" id="KW-1185">Reference proteome</keyword>
<evidence type="ECO:0000259" key="1">
    <source>
        <dbReference type="PROSITE" id="PS50994"/>
    </source>
</evidence>
<name>A0AAD9Q1H6_ACRCE</name>
<gene>
    <name evidence="2" type="ORF">P5673_025767</name>
</gene>
<protein>
    <recommendedName>
        <fullName evidence="1">Integrase catalytic domain-containing protein</fullName>
    </recommendedName>
</protein>
<dbReference type="SUPFAM" id="SSF53098">
    <property type="entry name" value="Ribonuclease H-like"/>
    <property type="match status" value="1"/>
</dbReference>
<dbReference type="Proteomes" id="UP001249851">
    <property type="component" value="Unassembled WGS sequence"/>
</dbReference>
<dbReference type="EMBL" id="JARQWQ010000081">
    <property type="protein sequence ID" value="KAK2553042.1"/>
    <property type="molecule type" value="Genomic_DNA"/>
</dbReference>
<dbReference type="PANTHER" id="PTHR37984">
    <property type="entry name" value="PROTEIN CBG26694"/>
    <property type="match status" value="1"/>
</dbReference>
<evidence type="ECO:0000313" key="2">
    <source>
        <dbReference type="EMBL" id="KAK2553042.1"/>
    </source>
</evidence>
<dbReference type="PANTHER" id="PTHR37984:SF13">
    <property type="entry name" value="RIBONUCLEASE H"/>
    <property type="match status" value="1"/>
</dbReference>
<comment type="caution">
    <text evidence="2">The sequence shown here is derived from an EMBL/GenBank/DDBJ whole genome shotgun (WGS) entry which is preliminary data.</text>
</comment>
<sequence length="172" mass="19204">MLRHQFNSHGLPHLLVSDNASAFRGDEFQQFLAKNGIRHVGGAPHHPGTNGLAENAATSFKEAMKKTDGYLAARLDLYLFDYRLTPHVTTGIPPCEPLMGRRFKTRFDLLKPSLDDKVLKKQEIQARERDEGSKIQIEPVYYTNYSKLGPANIPGTVKSMTAPVSWLVKGAK</sequence>
<reference evidence="2" key="2">
    <citation type="journal article" date="2023" name="Science">
        <title>Genomic signatures of disease resistance in endangered staghorn corals.</title>
        <authorList>
            <person name="Vollmer S.V."/>
            <person name="Selwyn J.D."/>
            <person name="Despard B.A."/>
            <person name="Roesel C.L."/>
        </authorList>
    </citation>
    <scope>NUCLEOTIDE SEQUENCE</scope>
    <source>
        <strain evidence="2">K2</strain>
    </source>
</reference>
<dbReference type="InterPro" id="IPR012337">
    <property type="entry name" value="RNaseH-like_sf"/>
</dbReference>
<proteinExistence type="predicted"/>
<dbReference type="Gene3D" id="3.30.420.10">
    <property type="entry name" value="Ribonuclease H-like superfamily/Ribonuclease H"/>
    <property type="match status" value="1"/>
</dbReference>
<dbReference type="InterPro" id="IPR001584">
    <property type="entry name" value="Integrase_cat-core"/>
</dbReference>
<dbReference type="InterPro" id="IPR050951">
    <property type="entry name" value="Retrovirus_Pol_polyprotein"/>
</dbReference>
<reference evidence="2" key="1">
    <citation type="journal article" date="2023" name="G3 (Bethesda)">
        <title>Whole genome assembly and annotation of the endangered Caribbean coral Acropora cervicornis.</title>
        <authorList>
            <person name="Selwyn J.D."/>
            <person name="Vollmer S.V."/>
        </authorList>
    </citation>
    <scope>NUCLEOTIDE SEQUENCE</scope>
    <source>
        <strain evidence="2">K2</strain>
    </source>
</reference>
<dbReference type="InterPro" id="IPR036397">
    <property type="entry name" value="RNaseH_sf"/>
</dbReference>
<dbReference type="AlphaFoldDB" id="A0AAD9Q1H6"/>
<feature type="domain" description="Integrase catalytic" evidence="1">
    <location>
        <begin position="1"/>
        <end position="62"/>
    </location>
</feature>